<dbReference type="InterPro" id="IPR027417">
    <property type="entry name" value="P-loop_NTPase"/>
</dbReference>
<evidence type="ECO:0000313" key="2">
    <source>
        <dbReference type="Proteomes" id="UP000176705"/>
    </source>
</evidence>
<dbReference type="AlphaFoldDB" id="A0A1G2LAR1"/>
<proteinExistence type="predicted"/>
<evidence type="ECO:0000313" key="1">
    <source>
        <dbReference type="EMBL" id="OHA08716.1"/>
    </source>
</evidence>
<dbReference type="Pfam" id="PF01715">
    <property type="entry name" value="IPPT"/>
    <property type="match status" value="1"/>
</dbReference>
<gene>
    <name evidence="1" type="ORF">A3B37_02590</name>
</gene>
<reference evidence="1 2" key="1">
    <citation type="journal article" date="2016" name="Nat. Commun.">
        <title>Thousands of microbial genomes shed light on interconnected biogeochemical processes in an aquifer system.</title>
        <authorList>
            <person name="Anantharaman K."/>
            <person name="Brown C.T."/>
            <person name="Hug L.A."/>
            <person name="Sharon I."/>
            <person name="Castelle C.J."/>
            <person name="Probst A.J."/>
            <person name="Thomas B.C."/>
            <person name="Singh A."/>
            <person name="Wilkins M.J."/>
            <person name="Karaoz U."/>
            <person name="Brodie E.L."/>
            <person name="Williams K.H."/>
            <person name="Hubbard S.S."/>
            <person name="Banfield J.F."/>
        </authorList>
    </citation>
    <scope>NUCLEOTIDE SEQUENCE [LARGE SCALE GENOMIC DNA]</scope>
</reference>
<dbReference type="Proteomes" id="UP000176705">
    <property type="component" value="Unassembled WGS sequence"/>
</dbReference>
<name>A0A1G2LAR1_9BACT</name>
<organism evidence="1 2">
    <name type="scientific">Candidatus Sungbacteria bacterium RIFCSPLOWO2_01_FULL_59_16</name>
    <dbReference type="NCBI Taxonomy" id="1802280"/>
    <lineage>
        <taxon>Bacteria</taxon>
        <taxon>Candidatus Sungiibacteriota</taxon>
    </lineage>
</organism>
<accession>A0A1G2LAR1</accession>
<comment type="caution">
    <text evidence="1">The sequence shown here is derived from an EMBL/GenBank/DDBJ whole genome shotgun (WGS) entry which is preliminary data.</text>
</comment>
<evidence type="ECO:0008006" key="3">
    <source>
        <dbReference type="Google" id="ProtNLM"/>
    </source>
</evidence>
<dbReference type="Gene3D" id="3.40.50.300">
    <property type="entry name" value="P-loop containing nucleotide triphosphate hydrolases"/>
    <property type="match status" value="1"/>
</dbReference>
<sequence length="90" mass="10329">MLARGLVAETKRLRLGGVSIARIREFGFEYRATLAYLTGKIGRAELEGQLIRKTIGYARRQMTWFSRNPKIRWAQGTREAASLVRRFLTA</sequence>
<dbReference type="EMBL" id="MHQS01000011">
    <property type="protein sequence ID" value="OHA08716.1"/>
    <property type="molecule type" value="Genomic_DNA"/>
</dbReference>
<protein>
    <recommendedName>
        <fullName evidence="3">tRNA dimethylallyltransferase</fullName>
    </recommendedName>
</protein>
<dbReference type="STRING" id="1802280.A3B37_02590"/>